<keyword evidence="3" id="KW-0813">Transport</keyword>
<dbReference type="GO" id="GO:0005460">
    <property type="term" value="F:UDP-glucose transmembrane transporter activity"/>
    <property type="evidence" value="ECO:0007669"/>
    <property type="project" value="TreeGrafter"/>
</dbReference>
<keyword evidence="10" id="KW-1185">Reference proteome</keyword>
<evidence type="ECO:0000256" key="2">
    <source>
        <dbReference type="ARBA" id="ARBA00008349"/>
    </source>
</evidence>
<evidence type="ECO:0000256" key="5">
    <source>
        <dbReference type="ARBA" id="ARBA00022692"/>
    </source>
</evidence>
<evidence type="ECO:0000256" key="3">
    <source>
        <dbReference type="ARBA" id="ARBA00022448"/>
    </source>
</evidence>
<dbReference type="GO" id="GO:0005459">
    <property type="term" value="F:UDP-galactose transmembrane transporter activity"/>
    <property type="evidence" value="ECO:0007669"/>
    <property type="project" value="TreeGrafter"/>
</dbReference>
<reference evidence="9" key="1">
    <citation type="submission" date="2023-05" db="EMBL/GenBank/DDBJ databases">
        <title>Nepenthes gracilis genome sequencing.</title>
        <authorList>
            <person name="Fukushima K."/>
        </authorList>
    </citation>
    <scope>NUCLEOTIDE SEQUENCE</scope>
    <source>
        <strain evidence="9">SING2019-196</strain>
    </source>
</reference>
<dbReference type="Proteomes" id="UP001279734">
    <property type="component" value="Unassembled WGS sequence"/>
</dbReference>
<comment type="similarity">
    <text evidence="2">Belongs to the nucleotide-sugar transporter family. UDP-galactose:UMP antiporter (TC 2.A.7.11) subfamily.</text>
</comment>
<name>A0AAD3Y3H5_NEPGR</name>
<evidence type="ECO:0000313" key="10">
    <source>
        <dbReference type="Proteomes" id="UP001279734"/>
    </source>
</evidence>
<dbReference type="AlphaFoldDB" id="A0AAD3Y3H5"/>
<evidence type="ECO:0000256" key="1">
    <source>
        <dbReference type="ARBA" id="ARBA00004477"/>
    </source>
</evidence>
<dbReference type="GO" id="GO:0000139">
    <property type="term" value="C:Golgi membrane"/>
    <property type="evidence" value="ECO:0007669"/>
    <property type="project" value="TreeGrafter"/>
</dbReference>
<comment type="caution">
    <text evidence="9">The sequence shown here is derived from an EMBL/GenBank/DDBJ whole genome shotgun (WGS) entry which is preliminary data.</text>
</comment>
<evidence type="ECO:0000256" key="8">
    <source>
        <dbReference type="ARBA" id="ARBA00023136"/>
    </source>
</evidence>
<keyword evidence="6" id="KW-0256">Endoplasmic reticulum</keyword>
<keyword evidence="7" id="KW-1133">Transmembrane helix</keyword>
<sequence length="92" mass="10061">MIYMFGWPWANGYKAIEFCKRHPEAAYDILFYCFCSAGGQNFISLTISRFCSLPNTTITSIVVSSLLSGIPPLGSVIMVFSSQGPVQQIAAV</sequence>
<gene>
    <name evidence="9" type="ORF">Nepgr_027988</name>
</gene>
<comment type="subcellular location">
    <subcellularLocation>
        <location evidence="1">Endoplasmic reticulum membrane</location>
        <topology evidence="1">Multi-pass membrane protein</topology>
    </subcellularLocation>
</comment>
<dbReference type="PANTHER" id="PTHR10778:SF10">
    <property type="entry name" value="SOLUTE CARRIER FAMILY 35 MEMBER B1"/>
    <property type="match status" value="1"/>
</dbReference>
<protein>
    <submittedName>
        <fullName evidence="9">Uncharacterized protein</fullName>
    </submittedName>
</protein>
<dbReference type="InterPro" id="IPR013657">
    <property type="entry name" value="SCL35B1-4/HUT1"/>
</dbReference>
<organism evidence="9 10">
    <name type="scientific">Nepenthes gracilis</name>
    <name type="common">Slender pitcher plant</name>
    <dbReference type="NCBI Taxonomy" id="150966"/>
    <lineage>
        <taxon>Eukaryota</taxon>
        <taxon>Viridiplantae</taxon>
        <taxon>Streptophyta</taxon>
        <taxon>Embryophyta</taxon>
        <taxon>Tracheophyta</taxon>
        <taxon>Spermatophyta</taxon>
        <taxon>Magnoliopsida</taxon>
        <taxon>eudicotyledons</taxon>
        <taxon>Gunneridae</taxon>
        <taxon>Pentapetalae</taxon>
        <taxon>Caryophyllales</taxon>
        <taxon>Nepenthaceae</taxon>
        <taxon>Nepenthes</taxon>
    </lineage>
</organism>
<evidence type="ECO:0000313" key="9">
    <source>
        <dbReference type="EMBL" id="GMH26145.1"/>
    </source>
</evidence>
<dbReference type="EMBL" id="BSYO01000030">
    <property type="protein sequence ID" value="GMH26145.1"/>
    <property type="molecule type" value="Genomic_DNA"/>
</dbReference>
<evidence type="ECO:0000256" key="7">
    <source>
        <dbReference type="ARBA" id="ARBA00022989"/>
    </source>
</evidence>
<accession>A0AAD3Y3H5</accession>
<dbReference type="PANTHER" id="PTHR10778">
    <property type="entry name" value="SOLUTE CARRIER FAMILY 35 MEMBER B"/>
    <property type="match status" value="1"/>
</dbReference>
<evidence type="ECO:0000256" key="4">
    <source>
        <dbReference type="ARBA" id="ARBA00022449"/>
    </source>
</evidence>
<proteinExistence type="inferred from homology"/>
<keyword evidence="8" id="KW-0472">Membrane</keyword>
<keyword evidence="5" id="KW-0812">Transmembrane</keyword>
<keyword evidence="4" id="KW-0050">Antiport</keyword>
<evidence type="ECO:0000256" key="6">
    <source>
        <dbReference type="ARBA" id="ARBA00022824"/>
    </source>
</evidence>
<dbReference type="GO" id="GO:0005789">
    <property type="term" value="C:endoplasmic reticulum membrane"/>
    <property type="evidence" value="ECO:0007669"/>
    <property type="project" value="UniProtKB-SubCell"/>
</dbReference>
<dbReference type="GO" id="GO:0015297">
    <property type="term" value="F:antiporter activity"/>
    <property type="evidence" value="ECO:0007669"/>
    <property type="project" value="UniProtKB-KW"/>
</dbReference>